<dbReference type="EMBL" id="FYEK01000066">
    <property type="protein sequence ID" value="SNB72858.1"/>
    <property type="molecule type" value="Genomic_DNA"/>
</dbReference>
<comment type="subcellular location">
    <subcellularLocation>
        <location evidence="1">Membrane</location>
        <topology evidence="1">Multi-pass membrane protein</topology>
    </subcellularLocation>
</comment>
<evidence type="ECO:0000256" key="8">
    <source>
        <dbReference type="ARBA" id="ARBA00023065"/>
    </source>
</evidence>
<sequence length="146" mass="15050">MKELSILPTLALILLSARLGGELCARLGLPPVFGELLAGLLLGPAGLGWLHPGEELRAAALLGVLLLMFLTGLETDPHGLRETGRGALMAALGGVLLPFISALALGLLAGLSWREGLFLGAALTATSVGLSVRTLRILDARRAGWG</sequence>
<dbReference type="PANTHER" id="PTHR43562">
    <property type="entry name" value="NAPA-TYPE SODIUM/HYDROGEN ANTIPORTER"/>
    <property type="match status" value="1"/>
</dbReference>
<keyword evidence="9 11" id="KW-0472">Membrane</keyword>
<dbReference type="Pfam" id="PF00999">
    <property type="entry name" value="Na_H_Exchanger"/>
    <property type="match status" value="1"/>
</dbReference>
<feature type="domain" description="Cation/H+ exchanger transmembrane" evidence="12">
    <location>
        <begin position="14"/>
        <end position="136"/>
    </location>
</feature>
<reference evidence="14" key="1">
    <citation type="submission" date="2017-06" db="EMBL/GenBank/DDBJ databases">
        <authorList>
            <person name="Varghese N."/>
            <person name="Submissions S."/>
        </authorList>
    </citation>
    <scope>NUCLEOTIDE SEQUENCE [LARGE SCALE GENOMIC DNA]</scope>
    <source>
        <strain evidence="14">JAD2</strain>
    </source>
</reference>
<dbReference type="InterPro" id="IPR038770">
    <property type="entry name" value="Na+/solute_symporter_sf"/>
</dbReference>
<keyword evidence="8" id="KW-0406">Ion transport</keyword>
<gene>
    <name evidence="13" type="ORF">SAMN02746019_00016680</name>
</gene>
<dbReference type="Gene3D" id="1.20.1530.20">
    <property type="match status" value="1"/>
</dbReference>
<dbReference type="GO" id="GO:1902600">
    <property type="term" value="P:proton transmembrane transport"/>
    <property type="evidence" value="ECO:0007669"/>
    <property type="project" value="InterPro"/>
</dbReference>
<evidence type="ECO:0000256" key="4">
    <source>
        <dbReference type="ARBA" id="ARBA00022449"/>
    </source>
</evidence>
<evidence type="ECO:0000256" key="3">
    <source>
        <dbReference type="ARBA" id="ARBA00022448"/>
    </source>
</evidence>
<keyword evidence="6 11" id="KW-1133">Transmembrane helix</keyword>
<comment type="similarity">
    <text evidence="2">Belongs to the monovalent cation:proton antiporter 2 (CPA2) transporter (TC 2.A.37) family.</text>
</comment>
<protein>
    <submittedName>
        <fullName evidence="13">Kef-type K+ transport systems, membrane components</fullName>
    </submittedName>
</protein>
<evidence type="ECO:0000256" key="5">
    <source>
        <dbReference type="ARBA" id="ARBA00022692"/>
    </source>
</evidence>
<dbReference type="GO" id="GO:0015297">
    <property type="term" value="F:antiporter activity"/>
    <property type="evidence" value="ECO:0007669"/>
    <property type="project" value="UniProtKB-KW"/>
</dbReference>
<dbReference type="InterPro" id="IPR006153">
    <property type="entry name" value="Cation/H_exchanger_TM"/>
</dbReference>
<evidence type="ECO:0000256" key="2">
    <source>
        <dbReference type="ARBA" id="ARBA00005551"/>
    </source>
</evidence>
<feature type="transmembrane region" description="Helical" evidence="11">
    <location>
        <begin position="56"/>
        <end position="75"/>
    </location>
</feature>
<dbReference type="RefSeq" id="WP_088572107.1">
    <property type="nucleotide sequence ID" value="NZ_FYEK01000066.1"/>
</dbReference>
<keyword evidence="14" id="KW-1185">Reference proteome</keyword>
<dbReference type="GO" id="GO:0006814">
    <property type="term" value="P:sodium ion transport"/>
    <property type="evidence" value="ECO:0007669"/>
    <property type="project" value="UniProtKB-KW"/>
</dbReference>
<evidence type="ECO:0000256" key="11">
    <source>
        <dbReference type="SAM" id="Phobius"/>
    </source>
</evidence>
<evidence type="ECO:0000259" key="12">
    <source>
        <dbReference type="Pfam" id="PF00999"/>
    </source>
</evidence>
<keyword evidence="4" id="KW-0050">Antiport</keyword>
<evidence type="ECO:0000313" key="13">
    <source>
        <dbReference type="EMBL" id="SNB72858.1"/>
    </source>
</evidence>
<dbReference type="AlphaFoldDB" id="A0A212RK57"/>
<feature type="transmembrane region" description="Helical" evidence="11">
    <location>
        <begin position="87"/>
        <end position="111"/>
    </location>
</feature>
<keyword evidence="3" id="KW-0813">Transport</keyword>
<dbReference type="Proteomes" id="UP000197025">
    <property type="component" value="Unassembled WGS sequence"/>
</dbReference>
<evidence type="ECO:0000256" key="10">
    <source>
        <dbReference type="ARBA" id="ARBA00023201"/>
    </source>
</evidence>
<accession>A0A212RK57</accession>
<evidence type="ECO:0000256" key="7">
    <source>
        <dbReference type="ARBA" id="ARBA00023053"/>
    </source>
</evidence>
<dbReference type="GO" id="GO:0016020">
    <property type="term" value="C:membrane"/>
    <property type="evidence" value="ECO:0007669"/>
    <property type="project" value="UniProtKB-SubCell"/>
</dbReference>
<evidence type="ECO:0000256" key="6">
    <source>
        <dbReference type="ARBA" id="ARBA00022989"/>
    </source>
</evidence>
<dbReference type="PANTHER" id="PTHR43562:SF3">
    <property type="entry name" value="SODIUM ION_PROTON EXCHANGER (EUROFUNG)"/>
    <property type="match status" value="1"/>
</dbReference>
<evidence type="ECO:0000313" key="14">
    <source>
        <dbReference type="Proteomes" id="UP000197025"/>
    </source>
</evidence>
<keyword evidence="10" id="KW-0739">Sodium transport</keyword>
<keyword evidence="5 11" id="KW-0812">Transmembrane</keyword>
<evidence type="ECO:0000256" key="1">
    <source>
        <dbReference type="ARBA" id="ARBA00004141"/>
    </source>
</evidence>
<keyword evidence="7" id="KW-0915">Sodium</keyword>
<name>A0A212RK57_9CHLR</name>
<evidence type="ECO:0000256" key="9">
    <source>
        <dbReference type="ARBA" id="ARBA00023136"/>
    </source>
</evidence>
<organism evidence="13 14">
    <name type="scientific">Thermoflexus hugenholtzii JAD2</name>
    <dbReference type="NCBI Taxonomy" id="877466"/>
    <lineage>
        <taxon>Bacteria</taxon>
        <taxon>Bacillati</taxon>
        <taxon>Chloroflexota</taxon>
        <taxon>Thermoflexia</taxon>
        <taxon>Thermoflexales</taxon>
        <taxon>Thermoflexaceae</taxon>
        <taxon>Thermoflexus</taxon>
    </lineage>
</organism>
<feature type="transmembrane region" description="Helical" evidence="11">
    <location>
        <begin position="117"/>
        <end position="135"/>
    </location>
</feature>
<proteinExistence type="inferred from homology"/>
<dbReference type="InParanoid" id="A0A212RK57"/>